<evidence type="ECO:0000256" key="1">
    <source>
        <dbReference type="SAM" id="Phobius"/>
    </source>
</evidence>
<evidence type="ECO:0000259" key="2">
    <source>
        <dbReference type="Pfam" id="PF07786"/>
    </source>
</evidence>
<feature type="transmembrane region" description="Helical" evidence="1">
    <location>
        <begin position="282"/>
        <end position="305"/>
    </location>
</feature>
<feature type="transmembrane region" description="Helical" evidence="1">
    <location>
        <begin position="223"/>
        <end position="241"/>
    </location>
</feature>
<protein>
    <submittedName>
        <fullName evidence="3">DUF1624 domain-containing protein</fullName>
    </submittedName>
</protein>
<evidence type="ECO:0000313" key="3">
    <source>
        <dbReference type="EMBL" id="RGK57951.1"/>
    </source>
</evidence>
<dbReference type="PANTHER" id="PTHR31061">
    <property type="entry name" value="LD22376P"/>
    <property type="match status" value="1"/>
</dbReference>
<proteinExistence type="predicted"/>
<sequence length="355" mass="39791">MKRLLSLDILRGITVCGMILVNNAGGPVSYAPLRHSVWNGLTPCDLVFPFFLFMVGISTYISLRKFNFEPTSEVVKKIVRRTFLIILIGLAIDWFGYVCNGDFFPIDTLRIPGVLQRIGLCYGIVSLMVIYINHKYLPWICGGLLLAYSILLLTGNGYACDDTNLLAVIDRGVFGEAHLYKKSPIDPEGLAGTLSAVAHTLIGFMCGRLLLEKISVNKRIVKLITAAVIMLVIGYVLSIWMPINKRVWSTTFVLVTCGWGSLLLALLMYVIDVKNINKGWTFFLVFGMNPLFLYVLSEVVAIIFSQWEIKDAIYQTITIAVPDEYLASLIYSLLFCSVMGLTGYILHRKKIYIKI</sequence>
<dbReference type="Proteomes" id="UP000285109">
    <property type="component" value="Unassembled WGS sequence"/>
</dbReference>
<feature type="domain" description="Heparan-alpha-glucosaminide N-acetyltransferase catalytic" evidence="2">
    <location>
        <begin position="3"/>
        <end position="169"/>
    </location>
</feature>
<evidence type="ECO:0000313" key="4">
    <source>
        <dbReference type="EMBL" id="RHM98202.1"/>
    </source>
</evidence>
<evidence type="ECO:0000313" key="5">
    <source>
        <dbReference type="Proteomes" id="UP000260862"/>
    </source>
</evidence>
<feature type="transmembrane region" description="Helical" evidence="1">
    <location>
        <begin position="78"/>
        <end position="97"/>
    </location>
</feature>
<comment type="caution">
    <text evidence="3">The sequence shown here is derived from an EMBL/GenBank/DDBJ whole genome shotgun (WGS) entry which is preliminary data.</text>
</comment>
<dbReference type="PANTHER" id="PTHR31061:SF24">
    <property type="entry name" value="LD22376P"/>
    <property type="match status" value="1"/>
</dbReference>
<dbReference type="EMBL" id="QRQK01000009">
    <property type="protein sequence ID" value="RHM98202.1"/>
    <property type="molecule type" value="Genomic_DNA"/>
</dbReference>
<dbReference type="AlphaFoldDB" id="A0A3E4N7Q6"/>
<feature type="transmembrane region" description="Helical" evidence="1">
    <location>
        <begin position="325"/>
        <end position="346"/>
    </location>
</feature>
<dbReference type="EMBL" id="QSQT01000002">
    <property type="protein sequence ID" value="RGK57951.1"/>
    <property type="molecule type" value="Genomic_DNA"/>
</dbReference>
<dbReference type="RefSeq" id="WP_117670224.1">
    <property type="nucleotide sequence ID" value="NZ_CABOGR010000002.1"/>
</dbReference>
<organism evidence="3 5">
    <name type="scientific">Phocaeicola plebeius</name>
    <dbReference type="NCBI Taxonomy" id="310297"/>
    <lineage>
        <taxon>Bacteria</taxon>
        <taxon>Pseudomonadati</taxon>
        <taxon>Bacteroidota</taxon>
        <taxon>Bacteroidia</taxon>
        <taxon>Bacteroidales</taxon>
        <taxon>Bacteroidaceae</taxon>
        <taxon>Phocaeicola</taxon>
    </lineage>
</organism>
<keyword evidence="1" id="KW-0812">Transmembrane</keyword>
<feature type="transmembrane region" description="Helical" evidence="1">
    <location>
        <begin position="189"/>
        <end position="211"/>
    </location>
</feature>
<keyword evidence="5" id="KW-1185">Reference proteome</keyword>
<accession>A0A3E4N7Q6</accession>
<keyword evidence="1" id="KW-1133">Transmembrane helix</keyword>
<gene>
    <name evidence="4" type="ORF">DWZ34_06290</name>
    <name evidence="3" type="ORF">DXD04_01425</name>
</gene>
<name>A0A3E4N7Q6_9BACT</name>
<feature type="transmembrane region" description="Helical" evidence="1">
    <location>
        <begin position="109"/>
        <end position="132"/>
    </location>
</feature>
<feature type="transmembrane region" description="Helical" evidence="1">
    <location>
        <begin position="46"/>
        <end position="66"/>
    </location>
</feature>
<evidence type="ECO:0000313" key="6">
    <source>
        <dbReference type="Proteomes" id="UP000285109"/>
    </source>
</evidence>
<feature type="transmembrane region" description="Helical" evidence="1">
    <location>
        <begin position="9"/>
        <end position="26"/>
    </location>
</feature>
<keyword evidence="1" id="KW-0472">Membrane</keyword>
<reference evidence="5 6" key="1">
    <citation type="submission" date="2018-08" db="EMBL/GenBank/DDBJ databases">
        <title>A genome reference for cultivated species of the human gut microbiota.</title>
        <authorList>
            <person name="Zou Y."/>
            <person name="Xue W."/>
            <person name="Luo G."/>
        </authorList>
    </citation>
    <scope>NUCLEOTIDE SEQUENCE [LARGE SCALE GENOMIC DNA]</scope>
    <source>
        <strain evidence="4 6">AF31-28B-AC</strain>
        <strain evidence="3 5">TF10-3AC</strain>
    </source>
</reference>
<feature type="transmembrane region" description="Helical" evidence="1">
    <location>
        <begin position="247"/>
        <end position="270"/>
    </location>
</feature>
<dbReference type="Pfam" id="PF07786">
    <property type="entry name" value="HGSNAT_cat"/>
    <property type="match status" value="1"/>
</dbReference>
<dbReference type="Proteomes" id="UP000260862">
    <property type="component" value="Unassembled WGS sequence"/>
</dbReference>
<dbReference type="InterPro" id="IPR012429">
    <property type="entry name" value="HGSNAT_cat"/>
</dbReference>
<feature type="transmembrane region" description="Helical" evidence="1">
    <location>
        <begin position="139"/>
        <end position="159"/>
    </location>
</feature>